<proteinExistence type="inferred from homology"/>
<evidence type="ECO:0000259" key="9">
    <source>
        <dbReference type="PROSITE" id="PS50893"/>
    </source>
</evidence>
<dbReference type="SUPFAM" id="SSF90123">
    <property type="entry name" value="ABC transporter transmembrane region"/>
    <property type="match status" value="1"/>
</dbReference>
<evidence type="ECO:0000256" key="1">
    <source>
        <dbReference type="ARBA" id="ARBA00004651"/>
    </source>
</evidence>
<dbReference type="PANTHER" id="PTHR24221">
    <property type="entry name" value="ATP-BINDING CASSETTE SUB-FAMILY B"/>
    <property type="match status" value="1"/>
</dbReference>
<feature type="domain" description="ABC transmembrane type-1" evidence="10">
    <location>
        <begin position="20"/>
        <end position="317"/>
    </location>
</feature>
<dbReference type="InterPro" id="IPR003439">
    <property type="entry name" value="ABC_transporter-like_ATP-bd"/>
</dbReference>
<evidence type="ECO:0000313" key="12">
    <source>
        <dbReference type="Proteomes" id="UP000276770"/>
    </source>
</evidence>
<keyword evidence="7 8" id="KW-0472">Membrane</keyword>
<dbReference type="Pfam" id="PF00664">
    <property type="entry name" value="ABC_membrane"/>
    <property type="match status" value="1"/>
</dbReference>
<evidence type="ECO:0000256" key="3">
    <source>
        <dbReference type="ARBA" id="ARBA00022692"/>
    </source>
</evidence>
<dbReference type="Gene3D" id="1.20.1560.10">
    <property type="entry name" value="ABC transporter type 1, transmembrane domain"/>
    <property type="match status" value="1"/>
</dbReference>
<dbReference type="PROSITE" id="PS50929">
    <property type="entry name" value="ABC_TM1F"/>
    <property type="match status" value="1"/>
</dbReference>
<evidence type="ECO:0000256" key="8">
    <source>
        <dbReference type="SAM" id="Phobius"/>
    </source>
</evidence>
<feature type="transmembrane region" description="Helical" evidence="8">
    <location>
        <begin position="160"/>
        <end position="191"/>
    </location>
</feature>
<dbReference type="GO" id="GO:0034040">
    <property type="term" value="F:ATPase-coupled lipid transmembrane transporter activity"/>
    <property type="evidence" value="ECO:0007669"/>
    <property type="project" value="TreeGrafter"/>
</dbReference>
<dbReference type="RefSeq" id="WP_121680140.1">
    <property type="nucleotide sequence ID" value="NZ_RCVZ01000004.1"/>
</dbReference>
<feature type="transmembrane region" description="Helical" evidence="8">
    <location>
        <begin position="73"/>
        <end position="92"/>
    </location>
</feature>
<dbReference type="PROSITE" id="PS50893">
    <property type="entry name" value="ABC_TRANSPORTER_2"/>
    <property type="match status" value="1"/>
</dbReference>
<dbReference type="InterPro" id="IPR039421">
    <property type="entry name" value="Type_1_exporter"/>
</dbReference>
<keyword evidence="12" id="KW-1185">Reference proteome</keyword>
<dbReference type="OrthoDB" id="9770415at2"/>
<keyword evidence="6 8" id="KW-1133">Transmembrane helix</keyword>
<feature type="domain" description="ABC transporter" evidence="9">
    <location>
        <begin position="356"/>
        <end position="592"/>
    </location>
</feature>
<feature type="transmembrane region" description="Helical" evidence="8">
    <location>
        <begin position="263"/>
        <end position="283"/>
    </location>
</feature>
<dbReference type="InterPro" id="IPR017871">
    <property type="entry name" value="ABC_transporter-like_CS"/>
</dbReference>
<dbReference type="Proteomes" id="UP000276770">
    <property type="component" value="Unassembled WGS sequence"/>
</dbReference>
<keyword evidence="3 8" id="KW-0812">Transmembrane</keyword>
<gene>
    <name evidence="11" type="ORF">D9X91_08365</name>
</gene>
<dbReference type="GO" id="GO:0005524">
    <property type="term" value="F:ATP binding"/>
    <property type="evidence" value="ECO:0007669"/>
    <property type="project" value="UniProtKB-KW"/>
</dbReference>
<dbReference type="GO" id="GO:0140359">
    <property type="term" value="F:ABC-type transporter activity"/>
    <property type="evidence" value="ECO:0007669"/>
    <property type="project" value="InterPro"/>
</dbReference>
<evidence type="ECO:0000256" key="4">
    <source>
        <dbReference type="ARBA" id="ARBA00022741"/>
    </source>
</evidence>
<protein>
    <submittedName>
        <fullName evidence="11">ABC transporter ATP-binding protein</fullName>
    </submittedName>
</protein>
<dbReference type="InterPro" id="IPR036640">
    <property type="entry name" value="ABC1_TM_sf"/>
</dbReference>
<sequence>MKHLWYFSKQMYIFTGFNLIINMIGMIVASLLEGIGMIMLIPMLAASGLISFDSPNNRLLGILNILNSIPKTWALPISLTVFLVIVIVQALFQRSIVRKNMSLQVGFINRLRLDTYQSILQSNWSFFVQKRKSDLINALTSELSRVSAGTNTFLQLLTSIMFSIIQIGLAALISPSLTLFVICAGGIIINLSKKYVAQSKKVGFQTTDLSRKYLSGISDHFNGIKDIKSNSLERPRLAWLEHWCETITKEQRVIMGIRTNSQLVYKIASALFISIFILISVLVFKSNPATLLMIILIFSRLWPRFSGIQSSLEQIASSVPAFESIYTLQEECYKSKEFSFSDGSQPIQPINIQKNILCSNITFHYENQNETAALVNISINIPANQMTAVVGHSGAGKSTLIDLIMGLYQPTEGNIYIDGNKMTTDKMLSLRQSISYVPQDAFLFNASIRENLLLTNQKATDAEIWEALKFAAAESFIQKLPKGLETLIGDRGVKLSGGERQRIVMARALLKKPSILILDEATSALDTINEAAIQYALEQMKGKMTIIVVAHRLSTIQNADQIIVMEHGRVIEKGRYHELAGKTNGLFHQLLNKPGQTERKLAAATY</sequence>
<evidence type="ECO:0000256" key="2">
    <source>
        <dbReference type="ARBA" id="ARBA00005417"/>
    </source>
</evidence>
<dbReference type="SUPFAM" id="SSF52540">
    <property type="entry name" value="P-loop containing nucleoside triphosphate hydrolases"/>
    <property type="match status" value="1"/>
</dbReference>
<dbReference type="InterPro" id="IPR027417">
    <property type="entry name" value="P-loop_NTPase"/>
</dbReference>
<dbReference type="FunFam" id="3.40.50.300:FF:000218">
    <property type="entry name" value="Multidrug ABC transporter ATP-binding protein"/>
    <property type="match status" value="1"/>
</dbReference>
<comment type="caution">
    <text evidence="11">The sequence shown here is derived from an EMBL/GenBank/DDBJ whole genome shotgun (WGS) entry which is preliminary data.</text>
</comment>
<organism evidence="11 12">
    <name type="scientific">Falsibacillus albus</name>
    <dbReference type="NCBI Taxonomy" id="2478915"/>
    <lineage>
        <taxon>Bacteria</taxon>
        <taxon>Bacillati</taxon>
        <taxon>Bacillota</taxon>
        <taxon>Bacilli</taxon>
        <taxon>Bacillales</taxon>
        <taxon>Bacillaceae</taxon>
        <taxon>Falsibacillus</taxon>
    </lineage>
</organism>
<dbReference type="PROSITE" id="PS00211">
    <property type="entry name" value="ABC_TRANSPORTER_1"/>
    <property type="match status" value="1"/>
</dbReference>
<dbReference type="EMBL" id="RCVZ01000004">
    <property type="protein sequence ID" value="RLQ96287.1"/>
    <property type="molecule type" value="Genomic_DNA"/>
</dbReference>
<evidence type="ECO:0000256" key="5">
    <source>
        <dbReference type="ARBA" id="ARBA00022840"/>
    </source>
</evidence>
<evidence type="ECO:0000256" key="6">
    <source>
        <dbReference type="ARBA" id="ARBA00022989"/>
    </source>
</evidence>
<dbReference type="InterPro" id="IPR003593">
    <property type="entry name" value="AAA+_ATPase"/>
</dbReference>
<dbReference type="GO" id="GO:0005886">
    <property type="term" value="C:plasma membrane"/>
    <property type="evidence" value="ECO:0007669"/>
    <property type="project" value="UniProtKB-SubCell"/>
</dbReference>
<evidence type="ECO:0000313" key="11">
    <source>
        <dbReference type="EMBL" id="RLQ96287.1"/>
    </source>
</evidence>
<comment type="similarity">
    <text evidence="2">Belongs to the ABC transporter superfamily.</text>
</comment>
<comment type="subcellular location">
    <subcellularLocation>
        <location evidence="1">Cell membrane</location>
        <topology evidence="1">Multi-pass membrane protein</topology>
    </subcellularLocation>
</comment>
<dbReference type="GO" id="GO:0016887">
    <property type="term" value="F:ATP hydrolysis activity"/>
    <property type="evidence" value="ECO:0007669"/>
    <property type="project" value="InterPro"/>
</dbReference>
<reference evidence="11 12" key="1">
    <citation type="submission" date="2018-10" db="EMBL/GenBank/DDBJ databases">
        <title>Falsibacillus sp. genome draft.</title>
        <authorList>
            <person name="Shi S."/>
        </authorList>
    </citation>
    <scope>NUCLEOTIDE SEQUENCE [LARGE SCALE GENOMIC DNA]</scope>
    <source>
        <strain evidence="11 12">GY 10110</strain>
    </source>
</reference>
<dbReference type="Gene3D" id="3.40.50.300">
    <property type="entry name" value="P-loop containing nucleotide triphosphate hydrolases"/>
    <property type="match status" value="1"/>
</dbReference>
<dbReference type="AlphaFoldDB" id="A0A3L7JZS5"/>
<keyword evidence="4" id="KW-0547">Nucleotide-binding</keyword>
<name>A0A3L7JZS5_9BACI</name>
<dbReference type="PANTHER" id="PTHR24221:SF654">
    <property type="entry name" value="ATP-BINDING CASSETTE SUB-FAMILY B MEMBER 6"/>
    <property type="match status" value="1"/>
</dbReference>
<accession>A0A3L7JZS5</accession>
<dbReference type="SMART" id="SM00382">
    <property type="entry name" value="AAA"/>
    <property type="match status" value="1"/>
</dbReference>
<evidence type="ECO:0000256" key="7">
    <source>
        <dbReference type="ARBA" id="ARBA00023136"/>
    </source>
</evidence>
<dbReference type="Pfam" id="PF00005">
    <property type="entry name" value="ABC_tran"/>
    <property type="match status" value="1"/>
</dbReference>
<evidence type="ECO:0000259" key="10">
    <source>
        <dbReference type="PROSITE" id="PS50929"/>
    </source>
</evidence>
<dbReference type="InterPro" id="IPR011527">
    <property type="entry name" value="ABC1_TM_dom"/>
</dbReference>
<keyword evidence="5 11" id="KW-0067">ATP-binding</keyword>